<reference evidence="2 3" key="1">
    <citation type="journal article" date="2015" name="Genome Biol. Evol.">
        <title>Phylogenomic analyses indicate that early fungi evolved digesting cell walls of algal ancestors of land plants.</title>
        <authorList>
            <person name="Chang Y."/>
            <person name="Wang S."/>
            <person name="Sekimoto S."/>
            <person name="Aerts A.L."/>
            <person name="Choi C."/>
            <person name="Clum A."/>
            <person name="LaButti K.M."/>
            <person name="Lindquist E.A."/>
            <person name="Yee Ngan C."/>
            <person name="Ohm R.A."/>
            <person name="Salamov A.A."/>
            <person name="Grigoriev I.V."/>
            <person name="Spatafora J.W."/>
            <person name="Berbee M.L."/>
        </authorList>
    </citation>
    <scope>NUCLEOTIDE SEQUENCE [LARGE SCALE GENOMIC DNA]</scope>
    <source>
        <strain evidence="2 3">NRRL 28638</strain>
    </source>
</reference>
<dbReference type="Proteomes" id="UP000070444">
    <property type="component" value="Unassembled WGS sequence"/>
</dbReference>
<feature type="compositionally biased region" description="Polar residues" evidence="1">
    <location>
        <begin position="14"/>
        <end position="42"/>
    </location>
</feature>
<feature type="compositionally biased region" description="Acidic residues" evidence="1">
    <location>
        <begin position="59"/>
        <end position="68"/>
    </location>
</feature>
<dbReference type="EMBL" id="KQ964429">
    <property type="protein sequence ID" value="KXN73937.1"/>
    <property type="molecule type" value="Genomic_DNA"/>
</dbReference>
<organism evidence="2 3">
    <name type="scientific">Conidiobolus coronatus (strain ATCC 28846 / CBS 209.66 / NRRL 28638)</name>
    <name type="common">Delacroixia coronata</name>
    <dbReference type="NCBI Taxonomy" id="796925"/>
    <lineage>
        <taxon>Eukaryota</taxon>
        <taxon>Fungi</taxon>
        <taxon>Fungi incertae sedis</taxon>
        <taxon>Zoopagomycota</taxon>
        <taxon>Entomophthoromycotina</taxon>
        <taxon>Entomophthoromycetes</taxon>
        <taxon>Entomophthorales</taxon>
        <taxon>Ancylistaceae</taxon>
        <taxon>Conidiobolus</taxon>
    </lineage>
</organism>
<proteinExistence type="predicted"/>
<protein>
    <submittedName>
        <fullName evidence="2">Uncharacterized protein</fullName>
    </submittedName>
</protein>
<sequence length="146" mass="16608">MEDQIKEEIEELSIHSQSPKATEQVEANNFETEISENNQGADTVTEAEANKDNSTSNNPDEEEEEDFNDINNRVTQSADRASVSNAQARKSEHKLSINSRRFSQRESAQVEKPFEPTKRMIITQMVLENFKSYAGVQVIGPFHKVY</sequence>
<name>A0A137PG08_CONC2</name>
<gene>
    <name evidence="2" type="ORF">CONCODRAFT_96022</name>
</gene>
<feature type="compositionally biased region" description="Polar residues" evidence="1">
    <location>
        <begin position="73"/>
        <end position="88"/>
    </location>
</feature>
<evidence type="ECO:0000256" key="1">
    <source>
        <dbReference type="SAM" id="MobiDB-lite"/>
    </source>
</evidence>
<feature type="region of interest" description="Disordered" evidence="1">
    <location>
        <begin position="1"/>
        <end position="113"/>
    </location>
</feature>
<evidence type="ECO:0000313" key="3">
    <source>
        <dbReference type="Proteomes" id="UP000070444"/>
    </source>
</evidence>
<accession>A0A137PG08</accession>
<dbReference type="OrthoDB" id="5575062at2759"/>
<feature type="compositionally biased region" description="Polar residues" evidence="1">
    <location>
        <begin position="96"/>
        <end position="107"/>
    </location>
</feature>
<dbReference type="AlphaFoldDB" id="A0A137PG08"/>
<evidence type="ECO:0000313" key="2">
    <source>
        <dbReference type="EMBL" id="KXN73937.1"/>
    </source>
</evidence>
<keyword evidence="3" id="KW-1185">Reference proteome</keyword>